<sequence length="233" mass="25488">MRLSKAGAARLYDLARNVERFSLRSQFIITRWMARDATAARRQYDLYFAQALRGAVDPSQTETLTKQAKQLRDGQNRLAEHICFAIRKLDRELTAEASFDAICDLLGVNSVHRAAARQDFTIRRGAITTIAFIAGLEDSAYFHSGRQVGEFKRGPLFAVFCASVRCDLKTESALCGGLPGASESTLNTAFYTRLADGSIVGGVLPKLASIGFQEAMFAADAADGSGRLQKTKH</sequence>
<evidence type="ECO:0000313" key="2">
    <source>
        <dbReference type="Proteomes" id="UP001258207"/>
    </source>
</evidence>
<organism evidence="1 2">
    <name type="scientific">Pseudomonas coleopterorum</name>
    <dbReference type="NCBI Taxonomy" id="1605838"/>
    <lineage>
        <taxon>Bacteria</taxon>
        <taxon>Pseudomonadati</taxon>
        <taxon>Pseudomonadota</taxon>
        <taxon>Gammaproteobacteria</taxon>
        <taxon>Pseudomonadales</taxon>
        <taxon>Pseudomonadaceae</taxon>
        <taxon>Pseudomonas</taxon>
    </lineage>
</organism>
<dbReference type="RefSeq" id="WP_310791746.1">
    <property type="nucleotide sequence ID" value="NZ_CP134081.1"/>
</dbReference>
<dbReference type="Proteomes" id="UP001258207">
    <property type="component" value="Chromosome"/>
</dbReference>
<name>A0AAJ6LZ67_9PSED</name>
<reference evidence="1" key="1">
    <citation type="submission" date="2023-09" db="EMBL/GenBank/DDBJ databases">
        <title>First report of Pseudomonas coleopterorum DJ13 causing leaf spot on Rhododendron pulchrum Sweet in China.</title>
        <authorList>
            <person name="Zhang Y."/>
        </authorList>
    </citation>
    <scope>NUCLEOTIDE SEQUENCE</scope>
    <source>
        <strain evidence="1">DJ13</strain>
    </source>
</reference>
<gene>
    <name evidence="1" type="ORF">RI108_18950</name>
</gene>
<accession>A0AAJ6LZ67</accession>
<dbReference type="EMBL" id="CP134081">
    <property type="protein sequence ID" value="WNC09320.1"/>
    <property type="molecule type" value="Genomic_DNA"/>
</dbReference>
<evidence type="ECO:0000313" key="1">
    <source>
        <dbReference type="EMBL" id="WNC09320.1"/>
    </source>
</evidence>
<protein>
    <submittedName>
        <fullName evidence="1">Uncharacterized protein</fullName>
    </submittedName>
</protein>
<proteinExistence type="predicted"/>
<dbReference type="AlphaFoldDB" id="A0AAJ6LZ67"/>